<gene>
    <name evidence="5" type="ORF">CVIRNUC_003615</name>
</gene>
<dbReference type="InterPro" id="IPR014819">
    <property type="entry name" value="PriCT_2"/>
</dbReference>
<dbReference type="GO" id="GO:0005524">
    <property type="term" value="F:ATP binding"/>
    <property type="evidence" value="ECO:0007669"/>
    <property type="project" value="UniProtKB-KW"/>
</dbReference>
<keyword evidence="6" id="KW-1185">Reference proteome</keyword>
<dbReference type="InterPro" id="IPR051620">
    <property type="entry name" value="ORF904-like_C"/>
</dbReference>
<evidence type="ECO:0000256" key="1">
    <source>
        <dbReference type="ARBA" id="ARBA00022741"/>
    </source>
</evidence>
<dbReference type="Proteomes" id="UP001314263">
    <property type="component" value="Unassembled WGS sequence"/>
</dbReference>
<name>A0AAV1I2V4_9CHLO</name>
<evidence type="ECO:0000313" key="6">
    <source>
        <dbReference type="Proteomes" id="UP001314263"/>
    </source>
</evidence>
<proteinExistence type="predicted"/>
<dbReference type="GO" id="GO:0016787">
    <property type="term" value="F:hydrolase activity"/>
    <property type="evidence" value="ECO:0007669"/>
    <property type="project" value="UniProtKB-KW"/>
</dbReference>
<dbReference type="InterPro" id="IPR006500">
    <property type="entry name" value="Helicase_put_C_phage/plasmid"/>
</dbReference>
<comment type="caution">
    <text evidence="5">The sequence shown here is derived from an EMBL/GenBank/DDBJ whole genome shotgun (WGS) entry which is preliminary data.</text>
</comment>
<sequence length="661" mass="74441">MCKISSLWRPAGTRCHPTIPDEDEVAITAVVRERKSQHSTTAKSDVAKLCDLVNWPARASDYNGWMTVLTILKEEGHAQGNPDMYKKLAIDVSQRAGTFVPGDERKWDAVPCGTSGARLTLGTLRHWAQDDNRDGYEEWKRALTEDRAVNLLWNKQDIGLARIAESQLLDTIKLTGRKQHDFIVFDREATLWRDAGISTVKRRINVVLDQELLLLRGRFADELANAPAGDGKEAKEAREKCQKRLDQVDERLTYVNKNAGLGAIAALCLESFTAEDGFLSKLDGIPHLLGVKNGVVDLRTGQLRDRLPEDMVYNVVNTTYDPEADCSWWNEQVSRMMADNDEHTRFLQTLLGYGVTGEVKEHIFAFFIGAGRNGKSVCLDVMHNLLGDKMVFPGHKALIFADEPVCNLDDQRARLSGVRTLMWNESSKDRPIDIASMQMLSGGDTFNAKPNHGRALTVTPRFLPVLATNWLPRLPQIKQSTIDRPVVIRFPVYFRNMNPDEEETQYVKRVDRDLADKAINADGGAAVLKWLVQGAVNYYARPGFLHECVPEEFCQIKKTWLDEQDRLGAFIREFCAVASDLSVRTTRFNRLFNLQQPSAASEHGGSLGVEMKERGYETVSTRPTADKSRTHSCYKGLAMKEDVADDHVELSRSINRLFTED</sequence>
<dbReference type="Gene3D" id="3.40.50.300">
    <property type="entry name" value="P-loop containing nucleotide triphosphate hydrolases"/>
    <property type="match status" value="1"/>
</dbReference>
<protein>
    <recommendedName>
        <fullName evidence="4">SF3 helicase domain-containing protein</fullName>
    </recommendedName>
</protein>
<organism evidence="5 6">
    <name type="scientific">Coccomyxa viridis</name>
    <dbReference type="NCBI Taxonomy" id="1274662"/>
    <lineage>
        <taxon>Eukaryota</taxon>
        <taxon>Viridiplantae</taxon>
        <taxon>Chlorophyta</taxon>
        <taxon>core chlorophytes</taxon>
        <taxon>Trebouxiophyceae</taxon>
        <taxon>Trebouxiophyceae incertae sedis</taxon>
        <taxon>Coccomyxaceae</taxon>
        <taxon>Coccomyxa</taxon>
    </lineage>
</organism>
<keyword evidence="3" id="KW-0067">ATP-binding</keyword>
<keyword evidence="2" id="KW-0378">Hydrolase</keyword>
<dbReference type="PANTHER" id="PTHR35372:SF2">
    <property type="entry name" value="SF3 HELICASE DOMAIN-CONTAINING PROTEIN"/>
    <property type="match status" value="1"/>
</dbReference>
<feature type="domain" description="SF3 helicase" evidence="4">
    <location>
        <begin position="342"/>
        <end position="503"/>
    </location>
</feature>
<reference evidence="5 6" key="1">
    <citation type="submission" date="2023-10" db="EMBL/GenBank/DDBJ databases">
        <authorList>
            <person name="Maclean D."/>
            <person name="Macfadyen A."/>
        </authorList>
    </citation>
    <scope>NUCLEOTIDE SEQUENCE [LARGE SCALE GENOMIC DNA]</scope>
</reference>
<keyword evidence="1" id="KW-0547">Nucleotide-binding</keyword>
<dbReference type="PROSITE" id="PS51206">
    <property type="entry name" value="SF3_HELICASE_1"/>
    <property type="match status" value="1"/>
</dbReference>
<dbReference type="NCBIfam" id="TIGR01613">
    <property type="entry name" value="primase_Cterm"/>
    <property type="match status" value="1"/>
</dbReference>
<dbReference type="Pfam" id="PF08706">
    <property type="entry name" value="D5_N"/>
    <property type="match status" value="1"/>
</dbReference>
<dbReference type="InterPro" id="IPR014818">
    <property type="entry name" value="Phage/plasmid_primase_P4_C"/>
</dbReference>
<dbReference type="InterPro" id="IPR027417">
    <property type="entry name" value="P-loop_NTPase"/>
</dbReference>
<accession>A0AAV1I2V4</accession>
<evidence type="ECO:0000256" key="3">
    <source>
        <dbReference type="ARBA" id="ARBA00022840"/>
    </source>
</evidence>
<evidence type="ECO:0000256" key="2">
    <source>
        <dbReference type="ARBA" id="ARBA00022801"/>
    </source>
</evidence>
<dbReference type="SMART" id="SM00885">
    <property type="entry name" value="D5_N"/>
    <property type="match status" value="1"/>
</dbReference>
<dbReference type="Pfam" id="PF08707">
    <property type="entry name" value="PriCT_2"/>
    <property type="match status" value="1"/>
</dbReference>
<dbReference type="AlphaFoldDB" id="A0AAV1I2V4"/>
<dbReference type="EMBL" id="CAUYUE010000004">
    <property type="protein sequence ID" value="CAK0768939.1"/>
    <property type="molecule type" value="Genomic_DNA"/>
</dbReference>
<evidence type="ECO:0000259" key="4">
    <source>
        <dbReference type="PROSITE" id="PS51206"/>
    </source>
</evidence>
<dbReference type="PANTHER" id="PTHR35372">
    <property type="entry name" value="ATP BINDING PROTEIN-RELATED"/>
    <property type="match status" value="1"/>
</dbReference>
<evidence type="ECO:0000313" key="5">
    <source>
        <dbReference type="EMBL" id="CAK0768939.1"/>
    </source>
</evidence>
<dbReference type="InterPro" id="IPR014015">
    <property type="entry name" value="Helicase_SF3_DNA-vir"/>
</dbReference>